<dbReference type="Gene3D" id="3.40.50.150">
    <property type="entry name" value="Vaccinia Virus protein VP39"/>
    <property type="match status" value="1"/>
</dbReference>
<dbReference type="InterPro" id="IPR013216">
    <property type="entry name" value="Methyltransf_11"/>
</dbReference>
<dbReference type="RefSeq" id="WP_142839967.1">
    <property type="nucleotide sequence ID" value="NZ_JAPZAC010000003.1"/>
</dbReference>
<evidence type="ECO:0000313" key="3">
    <source>
        <dbReference type="Proteomes" id="UP000315434"/>
    </source>
</evidence>
<dbReference type="CDD" id="cd02440">
    <property type="entry name" value="AdoMet_MTases"/>
    <property type="match status" value="1"/>
</dbReference>
<dbReference type="PANTHER" id="PTHR42912:SF80">
    <property type="entry name" value="METHYLTRANSFERASE DOMAIN-CONTAINING PROTEIN"/>
    <property type="match status" value="1"/>
</dbReference>
<dbReference type="PANTHER" id="PTHR42912">
    <property type="entry name" value="METHYLTRANSFERASE"/>
    <property type="match status" value="1"/>
</dbReference>
<comment type="caution">
    <text evidence="2">The sequence shown here is derived from an EMBL/GenBank/DDBJ whole genome shotgun (WGS) entry which is preliminary data.</text>
</comment>
<keyword evidence="2" id="KW-0489">Methyltransferase</keyword>
<dbReference type="OrthoDB" id="21342at2"/>
<protein>
    <submittedName>
        <fullName evidence="2">Class I SAM-dependent methyltransferase</fullName>
    </submittedName>
</protein>
<evidence type="ECO:0000259" key="1">
    <source>
        <dbReference type="Pfam" id="PF08241"/>
    </source>
</evidence>
<accession>A0A546XQY8</accession>
<dbReference type="Proteomes" id="UP000315434">
    <property type="component" value="Unassembled WGS sequence"/>
</dbReference>
<evidence type="ECO:0000313" key="2">
    <source>
        <dbReference type="EMBL" id="TRB03157.1"/>
    </source>
</evidence>
<dbReference type="AlphaFoldDB" id="A0A546XQY8"/>
<dbReference type="InterPro" id="IPR050508">
    <property type="entry name" value="Methyltransf_Superfamily"/>
</dbReference>
<dbReference type="Pfam" id="PF08241">
    <property type="entry name" value="Methyltransf_11"/>
    <property type="match status" value="1"/>
</dbReference>
<reference evidence="2 3" key="1">
    <citation type="journal article" date="2019" name="Appl. Microbiol. Biotechnol.">
        <title>Differential efficiency of wild type rhizogenic strains for rol gene transformation of plants.</title>
        <authorList>
            <person name="Desmet S."/>
            <person name="De Keyser E."/>
            <person name="Van Vaerenbergh J."/>
            <person name="Baeyen S."/>
            <person name="Van Huylenbroeck J."/>
            <person name="Geelen D."/>
            <person name="Dhooghe E."/>
        </authorList>
    </citation>
    <scope>NUCLEOTIDE SEQUENCE [LARGE SCALE GENOMIC DNA]</scope>
    <source>
        <strain evidence="2 3">GBBC3284</strain>
    </source>
</reference>
<dbReference type="EMBL" id="SGNY01000001">
    <property type="protein sequence ID" value="TRB03157.1"/>
    <property type="molecule type" value="Genomic_DNA"/>
</dbReference>
<feature type="domain" description="Methyltransferase type 11" evidence="1">
    <location>
        <begin position="56"/>
        <end position="150"/>
    </location>
</feature>
<name>A0A546XQY8_RHIRH</name>
<sequence>MDGGNFDLKEEIRDYWSKRSETFDLAFGHKISAGPEAEAWQKPIRELIGAEPKRVLELACGTGEVTRLIHDLGHDVTALDFSEAMLAVARAKHAGKPRLRFIMADAENTMEPDASYDAIICRHLVWTLTQPEQTFHEWFRLLRPGGRLLFFDGDWATPKPTGRIARLLIALIDRVVGEDSHYDGALGSRHAAIMKGLPFGEGLRPHMLMPLLTGAGFAEIKLHSHDPIAKAQRKKADLRNRLRTFVYRRFILTCQRP</sequence>
<dbReference type="InterPro" id="IPR029063">
    <property type="entry name" value="SAM-dependent_MTases_sf"/>
</dbReference>
<gene>
    <name evidence="2" type="ORF">EXN68_04260</name>
</gene>
<organism evidence="2 3">
    <name type="scientific">Rhizobium rhizogenes</name>
    <name type="common">Agrobacterium rhizogenes</name>
    <dbReference type="NCBI Taxonomy" id="359"/>
    <lineage>
        <taxon>Bacteria</taxon>
        <taxon>Pseudomonadati</taxon>
        <taxon>Pseudomonadota</taxon>
        <taxon>Alphaproteobacteria</taxon>
        <taxon>Hyphomicrobiales</taxon>
        <taxon>Rhizobiaceae</taxon>
        <taxon>Rhizobium/Agrobacterium group</taxon>
        <taxon>Rhizobium</taxon>
    </lineage>
</organism>
<dbReference type="GO" id="GO:0008757">
    <property type="term" value="F:S-adenosylmethionine-dependent methyltransferase activity"/>
    <property type="evidence" value="ECO:0007669"/>
    <property type="project" value="InterPro"/>
</dbReference>
<dbReference type="GO" id="GO:0032259">
    <property type="term" value="P:methylation"/>
    <property type="evidence" value="ECO:0007669"/>
    <property type="project" value="UniProtKB-KW"/>
</dbReference>
<dbReference type="SUPFAM" id="SSF53335">
    <property type="entry name" value="S-adenosyl-L-methionine-dependent methyltransferases"/>
    <property type="match status" value="1"/>
</dbReference>
<keyword evidence="2" id="KW-0808">Transferase</keyword>
<proteinExistence type="predicted"/>